<dbReference type="RefSeq" id="WP_046521017.1">
    <property type="nucleotide sequence ID" value="NZ_LAVS01000089.1"/>
</dbReference>
<organism evidence="1 2">
    <name type="scientific">Rheinheimera mesophila</name>
    <dbReference type="NCBI Taxonomy" id="1547515"/>
    <lineage>
        <taxon>Bacteria</taxon>
        <taxon>Pseudomonadati</taxon>
        <taxon>Pseudomonadota</taxon>
        <taxon>Gammaproteobacteria</taxon>
        <taxon>Chromatiales</taxon>
        <taxon>Chromatiaceae</taxon>
        <taxon>Rheinheimera</taxon>
    </lineage>
</organism>
<protein>
    <submittedName>
        <fullName evidence="1">Uncharacterized protein</fullName>
    </submittedName>
</protein>
<sequence>MHLDLTHMLPEQVTADIGGIAQQYGAYCPHMLWPLWLQHVDISKTPVNVLQAAAQLLSSYNCVIATLRFGLYCSRHFPSRGNVISDDVALHYLRLAFQMLTQSQQQEGLMKWLQQAEGFDYEKEQRGLFWIHACAAFAQHEYDLNPDYLNAEIEFAFQFLLNIKK</sequence>
<evidence type="ECO:0000313" key="1">
    <source>
        <dbReference type="EMBL" id="RRJ23752.1"/>
    </source>
</evidence>
<name>A0A3P3QRB3_9GAMM</name>
<reference evidence="1 2" key="1">
    <citation type="submission" date="2018-11" db="EMBL/GenBank/DDBJ databases">
        <title>Draft genome analysis of Rheinheimera mesophila isolated from an industrial waste site.</title>
        <authorList>
            <person name="Yu Q."/>
            <person name="Qi Y."/>
            <person name="Zhang H."/>
            <person name="Lu Y."/>
            <person name="Pu J."/>
        </authorList>
    </citation>
    <scope>NUCLEOTIDE SEQUENCE [LARGE SCALE GENOMIC DNA]</scope>
    <source>
        <strain evidence="1 2">IITR13</strain>
    </source>
</reference>
<keyword evidence="2" id="KW-1185">Reference proteome</keyword>
<gene>
    <name evidence="1" type="ORF">EIK76_06760</name>
</gene>
<dbReference type="Proteomes" id="UP000276260">
    <property type="component" value="Unassembled WGS sequence"/>
</dbReference>
<comment type="caution">
    <text evidence="1">The sequence shown here is derived from an EMBL/GenBank/DDBJ whole genome shotgun (WGS) entry which is preliminary data.</text>
</comment>
<dbReference type="AlphaFoldDB" id="A0A3P3QRB3"/>
<proteinExistence type="predicted"/>
<evidence type="ECO:0000313" key="2">
    <source>
        <dbReference type="Proteomes" id="UP000276260"/>
    </source>
</evidence>
<dbReference type="EMBL" id="RRCF01000001">
    <property type="protein sequence ID" value="RRJ23752.1"/>
    <property type="molecule type" value="Genomic_DNA"/>
</dbReference>
<dbReference type="OrthoDB" id="5768914at2"/>
<accession>A0A3P3QRB3</accession>